<protein>
    <recommendedName>
        <fullName evidence="3">Big-1 domain-containing protein</fullName>
    </recommendedName>
</protein>
<dbReference type="AlphaFoldDB" id="A0A8B3S1L1"/>
<dbReference type="InterPro" id="IPR011635">
    <property type="entry name" value="CARDB"/>
</dbReference>
<dbReference type="InterPro" id="IPR013783">
    <property type="entry name" value="Ig-like_fold"/>
</dbReference>
<dbReference type="InterPro" id="IPR008965">
    <property type="entry name" value="CBM2/CBM3_carb-bd_dom_sf"/>
</dbReference>
<dbReference type="Gene3D" id="1.10.1330.10">
    <property type="entry name" value="Dockerin domain"/>
    <property type="match status" value="1"/>
</dbReference>
<evidence type="ECO:0000259" key="3">
    <source>
        <dbReference type="PROSITE" id="PS51127"/>
    </source>
</evidence>
<dbReference type="SUPFAM" id="SSF63446">
    <property type="entry name" value="Type I dockerin domain"/>
    <property type="match status" value="1"/>
</dbReference>
<comment type="caution">
    <text evidence="4">The sequence shown here is derived from an EMBL/GenBank/DDBJ whole genome shotgun (WGS) entry which is preliminary data.</text>
</comment>
<keyword evidence="2" id="KW-0472">Membrane</keyword>
<organism evidence="4 5">
    <name type="scientific">Candidatus Argoarchaeum ethanivorans</name>
    <dbReference type="NCBI Taxonomy" id="2608793"/>
    <lineage>
        <taxon>Archaea</taxon>
        <taxon>Methanobacteriati</taxon>
        <taxon>Methanobacteriota</taxon>
        <taxon>Stenosarchaea group</taxon>
        <taxon>Methanomicrobia</taxon>
        <taxon>Methanosarcinales</taxon>
        <taxon>Methanosarcinales incertae sedis</taxon>
        <taxon>GOM Arc I cluster</taxon>
        <taxon>Candidatus Argoarchaeum</taxon>
    </lineage>
</organism>
<dbReference type="Pfam" id="PF09134">
    <property type="entry name" value="Invasin_D3"/>
    <property type="match status" value="1"/>
</dbReference>
<gene>
    <name evidence="4" type="ORF">AEth_01485</name>
</gene>
<dbReference type="Gene3D" id="2.60.40.10">
    <property type="entry name" value="Immunoglobulins"/>
    <property type="match status" value="4"/>
</dbReference>
<accession>A0A8B3S1L1</accession>
<reference evidence="5" key="1">
    <citation type="submission" date="2019-01" db="EMBL/GenBank/DDBJ databases">
        <title>Anaerobic oxidation of ethane by archaea from a marine hydrocarbon seep.</title>
        <authorList>
            <person name="Musat F."/>
        </authorList>
    </citation>
    <scope>NUCLEOTIDE SEQUENCE [LARGE SCALE GENOMIC DNA]</scope>
</reference>
<dbReference type="GO" id="GO:0000272">
    <property type="term" value="P:polysaccharide catabolic process"/>
    <property type="evidence" value="ECO:0007669"/>
    <property type="project" value="InterPro"/>
</dbReference>
<dbReference type="InterPro" id="IPR015217">
    <property type="entry name" value="Invasin_dom_3"/>
</dbReference>
<dbReference type="InterPro" id="IPR002102">
    <property type="entry name" value="Cohesin_dom"/>
</dbReference>
<name>A0A8B3S1L1_9EURY</name>
<evidence type="ECO:0000313" key="5">
    <source>
        <dbReference type="Proteomes" id="UP000291831"/>
    </source>
</evidence>
<dbReference type="Proteomes" id="UP000291831">
    <property type="component" value="Unassembled WGS sequence"/>
</dbReference>
<feature type="transmembrane region" description="Helical" evidence="2">
    <location>
        <begin position="20"/>
        <end position="42"/>
    </location>
</feature>
<keyword evidence="2" id="KW-1133">Transmembrane helix</keyword>
<comment type="similarity">
    <text evidence="1">Belongs to the intimin/invasin family.</text>
</comment>
<keyword evidence="2" id="KW-0812">Transmembrane</keyword>
<evidence type="ECO:0000256" key="2">
    <source>
        <dbReference type="SAM" id="Phobius"/>
    </source>
</evidence>
<dbReference type="EMBL" id="RPGO01000033">
    <property type="protein sequence ID" value="RZB28881.1"/>
    <property type="molecule type" value="Genomic_DNA"/>
</dbReference>
<evidence type="ECO:0000256" key="1">
    <source>
        <dbReference type="ARBA" id="ARBA00010116"/>
    </source>
</evidence>
<evidence type="ECO:0000313" key="4">
    <source>
        <dbReference type="EMBL" id="RZB28881.1"/>
    </source>
</evidence>
<sequence>MTKKTKVKGNKGTRNVINGFVILTIVLSVLVASVATVIAPPLPPPPPPPPEPTSIAVTADPASIPANEVATSIITAQARCNNSTPASGHTLTFKKISGPADAVLVGADEDGEVYIVTDEEGKACATLLAGETPGTVVVKASYSGGAGEVSNTTAVNLTELEADTTPPYTSGYDPAKDATNVPIDTNIVVHVKDDDEGVNQATIEMRVDGVLVVPVITGPTADYTLTYNPPADFGYEQIVEVTVDAADFNATPNVMPQDVYSFTTQAATLHDVNLTVDNETKLTTPGVTVTYTLTVKNTGNVNDMFNLVIDDVPENATATLSESVTPDLAPDGTYNVLLNVSGAIEAEYIVNVTATSQGNTSVSDNVTAKTNVTQVPANITYSDLIVAPTSGTAPLDITASATVENTGGVAGAYNATLKVNGTVVNYTTGTLDAGENTTVNFTHTLTTAGTYNVTIDALTAVEVTVTQVPANITYSDLIVAPTSGTAPLDITASATVENTGGVAGAYNATLKVNGTVVNYTTGTLDAGENTTVNFTHTLTTAGTYNVTIDALTAVEVTVTQVPANITYSDLIVAPTSGTAPLDITASATVENTGGVAGAYNATLKVNGTVVNYTTGTLDAGENTTVNFTHTLTTAGTYNVTINDLTSVTVNAAEELPPVTVSIGSASCNVSDTVHVPINITGASNIGAMDITVTYDASILDATNVENGSMITTLPDLLWSYNLSAGMIHISLAAYPSMINGTGELFVVTFDVDAVGNSTLDINVTEAWTGDVPPQLVTSITVDGYVNVTDDGLLGDINSDGWIGLPDLSVLGGVWGTHIGQAEYNPNADLNGDDWIGLPDLSILGAHWGEHL</sequence>
<dbReference type="InterPro" id="IPR008964">
    <property type="entry name" value="Invasin/intimin_cell_adhesion"/>
</dbReference>
<feature type="domain" description="Big-1" evidence="3">
    <location>
        <begin position="54"/>
        <end position="158"/>
    </location>
</feature>
<dbReference type="SUPFAM" id="SSF49384">
    <property type="entry name" value="Carbohydrate-binding domain"/>
    <property type="match status" value="1"/>
</dbReference>
<dbReference type="Pfam" id="PF07705">
    <property type="entry name" value="CARDB"/>
    <property type="match status" value="3"/>
</dbReference>
<dbReference type="SUPFAM" id="SSF49373">
    <property type="entry name" value="Invasin/intimin cell-adhesion fragments"/>
    <property type="match status" value="1"/>
</dbReference>
<dbReference type="PROSITE" id="PS51127">
    <property type="entry name" value="BIG1"/>
    <property type="match status" value="1"/>
</dbReference>
<dbReference type="InterPro" id="IPR036439">
    <property type="entry name" value="Dockerin_dom_sf"/>
</dbReference>
<dbReference type="Pfam" id="PF00963">
    <property type="entry name" value="Cohesin"/>
    <property type="match status" value="1"/>
</dbReference>
<dbReference type="InterPro" id="IPR003344">
    <property type="entry name" value="Big_1_dom"/>
</dbReference>
<dbReference type="CDD" id="cd08547">
    <property type="entry name" value="Type_II_cohesin"/>
    <property type="match status" value="1"/>
</dbReference>
<dbReference type="GO" id="GO:0030246">
    <property type="term" value="F:carbohydrate binding"/>
    <property type="evidence" value="ECO:0007669"/>
    <property type="project" value="InterPro"/>
</dbReference>
<proteinExistence type="inferred from homology"/>
<dbReference type="Gene3D" id="2.60.40.680">
    <property type="match status" value="1"/>
</dbReference>